<dbReference type="Proteomes" id="UP000030130">
    <property type="component" value="Unassembled WGS sequence"/>
</dbReference>
<evidence type="ECO:0008006" key="6">
    <source>
        <dbReference type="Google" id="ProtNLM"/>
    </source>
</evidence>
<dbReference type="EMBL" id="JRAI01000028">
    <property type="protein sequence ID" value="KGN86797.1"/>
    <property type="molecule type" value="Genomic_DNA"/>
</dbReference>
<feature type="signal peptide" evidence="1">
    <location>
        <begin position="1"/>
        <end position="21"/>
    </location>
</feature>
<reference evidence="2 5" key="2">
    <citation type="submission" date="2014-08" db="EMBL/GenBank/DDBJ databases">
        <title>Porphyromonas gulae strain:COT-052_OH3439 Genome sequencing.</title>
        <authorList>
            <person name="Wallis C."/>
            <person name="Deusch O."/>
            <person name="O'Flynn C."/>
            <person name="Davis I."/>
            <person name="Jospin G."/>
            <person name="Darling A.E."/>
            <person name="Coil D.A."/>
            <person name="Alexiev A."/>
            <person name="Horsfall A."/>
            <person name="Kirkwood N."/>
            <person name="Harris S."/>
            <person name="Eisen J.A."/>
        </authorList>
    </citation>
    <scope>NUCLEOTIDE SEQUENCE [LARGE SCALE GENOMIC DNA]</scope>
    <source>
        <strain evidence="5">COT-052 OH3439</strain>
        <strain evidence="2">COT-052_OH3439</strain>
    </source>
</reference>
<organism evidence="3 4">
    <name type="scientific">Porphyromonas gulae</name>
    <dbReference type="NCBI Taxonomy" id="111105"/>
    <lineage>
        <taxon>Bacteria</taxon>
        <taxon>Pseudomonadati</taxon>
        <taxon>Bacteroidota</taxon>
        <taxon>Bacteroidia</taxon>
        <taxon>Bacteroidales</taxon>
        <taxon>Porphyromonadaceae</taxon>
        <taxon>Porphyromonas</taxon>
    </lineage>
</organism>
<dbReference type="AlphaFoldDB" id="A0A0A2F9P7"/>
<dbReference type="InterPro" id="IPR011250">
    <property type="entry name" value="OMP/PagP_B-barrel"/>
</dbReference>
<reference evidence="3 4" key="1">
    <citation type="submission" date="2014-08" db="EMBL/GenBank/DDBJ databases">
        <title>Porphyromonas gulae strain:COT-052_OH1451 Genome sequencing.</title>
        <authorList>
            <person name="Wallis C."/>
            <person name="Deusch O."/>
            <person name="O'Flynn C."/>
            <person name="Davis I."/>
            <person name="Jospin G."/>
            <person name="Darling A.E."/>
            <person name="Coil D.A."/>
            <person name="Alexiev A."/>
            <person name="Horsfall A."/>
            <person name="Kirkwood N."/>
            <person name="Harris S."/>
            <person name="Eisen J.A."/>
        </authorList>
    </citation>
    <scope>NUCLEOTIDE SEQUENCE [LARGE SCALE GENOMIC DNA]</scope>
    <source>
        <strain evidence="4">COT-052 OH1451</strain>
        <strain evidence="3">COT-052_OH1451</strain>
    </source>
</reference>
<dbReference type="STRING" id="111105.HR09_06255"/>
<dbReference type="OrthoDB" id="1077923at2"/>
<gene>
    <name evidence="3" type="ORF">HR08_03200</name>
    <name evidence="2" type="ORF">HR15_11325</name>
</gene>
<feature type="chain" id="PRO_5007386404" description="Outer membrane protein beta-barrel domain-containing protein" evidence="1">
    <location>
        <begin position="22"/>
        <end position="343"/>
    </location>
</feature>
<dbReference type="Proteomes" id="UP000030146">
    <property type="component" value="Unassembled WGS sequence"/>
</dbReference>
<keyword evidence="5" id="KW-1185">Reference proteome</keyword>
<dbReference type="EMBL" id="JRAK01000153">
    <property type="protein sequence ID" value="KGN84146.1"/>
    <property type="molecule type" value="Genomic_DNA"/>
</dbReference>
<evidence type="ECO:0000313" key="3">
    <source>
        <dbReference type="EMBL" id="KGN86797.1"/>
    </source>
</evidence>
<keyword evidence="1" id="KW-0732">Signal</keyword>
<dbReference type="SUPFAM" id="SSF56925">
    <property type="entry name" value="OMPA-like"/>
    <property type="match status" value="1"/>
</dbReference>
<proteinExistence type="predicted"/>
<comment type="caution">
    <text evidence="3">The sequence shown here is derived from an EMBL/GenBank/DDBJ whole genome shotgun (WGS) entry which is preliminary data.</text>
</comment>
<evidence type="ECO:0000313" key="5">
    <source>
        <dbReference type="Proteomes" id="UP000030146"/>
    </source>
</evidence>
<dbReference type="RefSeq" id="WP_039420448.1">
    <property type="nucleotide sequence ID" value="NZ_JRAI01000028.1"/>
</dbReference>
<protein>
    <recommendedName>
        <fullName evidence="6">Outer membrane protein beta-barrel domain-containing protein</fullName>
    </recommendedName>
</protein>
<accession>A0A0A2F9P7</accession>
<evidence type="ECO:0000256" key="1">
    <source>
        <dbReference type="SAM" id="SignalP"/>
    </source>
</evidence>
<evidence type="ECO:0000313" key="4">
    <source>
        <dbReference type="Proteomes" id="UP000030130"/>
    </source>
</evidence>
<sequence>MKKLFSLSAVIVLLISLHSCAPRIITELNKQYPPLPEGTPIAVYELENGKRPPSEAELVGKVRIAESGLSRSLSYSEAVQIAREETRKSGANILYVINHQRPSIFGSSMHQIGGLMLLSDSVVRNEGEGYPDSPLYDSGQRGKIGSRIKAPVHDLSLHFGPSIITNRTKGLSYSEQQLEKKLSNGLSFVLQYKCHPKGNLYGFGLIASRYEADITKKIEHKGFGFSNRLDYIAPLFSMSTALSERWLLGISFGLGYLGFKQTLTDISDPKREGYFSGSTVGANTALNAGYKLNKHLGIGGEIMMVGGVFHPDNIKMTNLSVPKPKEKMGANRFDFTIGLHVYL</sequence>
<name>A0A0A2F9P7_9PORP</name>
<dbReference type="eggNOG" id="COG3637">
    <property type="taxonomic scope" value="Bacteria"/>
</dbReference>
<evidence type="ECO:0000313" key="2">
    <source>
        <dbReference type="EMBL" id="KGN84146.1"/>
    </source>
</evidence>